<dbReference type="GO" id="GO:0003676">
    <property type="term" value="F:nucleic acid binding"/>
    <property type="evidence" value="ECO:0007669"/>
    <property type="project" value="UniProtKB-ARBA"/>
</dbReference>
<evidence type="ECO:0000256" key="5">
    <source>
        <dbReference type="ARBA" id="ARBA00061478"/>
    </source>
</evidence>
<dbReference type="InterPro" id="IPR037118">
    <property type="entry name" value="Val-tRNA_synth_C_sf"/>
</dbReference>
<dbReference type="RefSeq" id="WP_053235659.1">
    <property type="nucleotide sequence ID" value="NZ_CP011125.1"/>
</dbReference>
<keyword evidence="1" id="KW-0677">Repeat</keyword>
<keyword evidence="6" id="KW-0175">Coiled coil</keyword>
<dbReference type="SUPFAM" id="SSF52540">
    <property type="entry name" value="P-loop containing nucleoside triphosphate hydrolases"/>
    <property type="match status" value="2"/>
</dbReference>
<dbReference type="Proteomes" id="UP000034883">
    <property type="component" value="Chromosome"/>
</dbReference>
<dbReference type="Gene3D" id="3.40.50.300">
    <property type="entry name" value="P-loop containing nucleotide triphosphate hydrolases"/>
    <property type="match status" value="2"/>
</dbReference>
<evidence type="ECO:0000256" key="2">
    <source>
        <dbReference type="ARBA" id="ARBA00022741"/>
    </source>
</evidence>
<evidence type="ECO:0000256" key="1">
    <source>
        <dbReference type="ARBA" id="ARBA00022737"/>
    </source>
</evidence>
<gene>
    <name evidence="9" type="ORF">DB32_005677</name>
</gene>
<keyword evidence="3" id="KW-0067">ATP-binding</keyword>
<feature type="domain" description="ABC transporter" evidence="8">
    <location>
        <begin position="4"/>
        <end position="267"/>
    </location>
</feature>
<comment type="catalytic activity">
    <reaction evidence="4">
        <text>ATP + H2O = ADP + phosphate + H(+)</text>
        <dbReference type="Rhea" id="RHEA:13065"/>
        <dbReference type="ChEBI" id="CHEBI:15377"/>
        <dbReference type="ChEBI" id="CHEBI:15378"/>
        <dbReference type="ChEBI" id="CHEBI:30616"/>
        <dbReference type="ChEBI" id="CHEBI:43474"/>
        <dbReference type="ChEBI" id="CHEBI:456216"/>
    </reaction>
</comment>
<evidence type="ECO:0000313" key="10">
    <source>
        <dbReference type="Proteomes" id="UP000034883"/>
    </source>
</evidence>
<dbReference type="PANTHER" id="PTHR42855:SF2">
    <property type="entry name" value="DRUG RESISTANCE ABC TRANSPORTER,ATP-BINDING PROTEIN"/>
    <property type="match status" value="1"/>
</dbReference>
<dbReference type="STRING" id="927083.DB32_005677"/>
<proteinExistence type="inferred from homology"/>
<dbReference type="GO" id="GO:0005524">
    <property type="term" value="F:ATP binding"/>
    <property type="evidence" value="ECO:0007669"/>
    <property type="project" value="UniProtKB-KW"/>
</dbReference>
<dbReference type="Pfam" id="PF12848">
    <property type="entry name" value="ABC_tran_Xtn"/>
    <property type="match status" value="1"/>
</dbReference>
<organism evidence="9 10">
    <name type="scientific">Sandaracinus amylolyticus</name>
    <dbReference type="NCBI Taxonomy" id="927083"/>
    <lineage>
        <taxon>Bacteria</taxon>
        <taxon>Pseudomonadati</taxon>
        <taxon>Myxococcota</taxon>
        <taxon>Polyangia</taxon>
        <taxon>Polyangiales</taxon>
        <taxon>Sandaracinaceae</taxon>
        <taxon>Sandaracinus</taxon>
    </lineage>
</organism>
<keyword evidence="2" id="KW-0547">Nucleotide-binding</keyword>
<comment type="similarity">
    <text evidence="5">Belongs to the ABC transporter superfamily. ABCF family. Uup subfamily.</text>
</comment>
<dbReference type="OrthoDB" id="9762369at2"/>
<name>A0A0F6YKL7_9BACT</name>
<dbReference type="InterPro" id="IPR027417">
    <property type="entry name" value="P-loop_NTPase"/>
</dbReference>
<dbReference type="InterPro" id="IPR032781">
    <property type="entry name" value="ABC_tran_Xtn"/>
</dbReference>
<feature type="region of interest" description="Disordered" evidence="7">
    <location>
        <begin position="571"/>
        <end position="591"/>
    </location>
</feature>
<evidence type="ECO:0000259" key="8">
    <source>
        <dbReference type="PROSITE" id="PS50893"/>
    </source>
</evidence>
<dbReference type="FunFam" id="3.40.50.300:FF:000011">
    <property type="entry name" value="Putative ABC transporter ATP-binding component"/>
    <property type="match status" value="1"/>
</dbReference>
<dbReference type="CDD" id="cd03221">
    <property type="entry name" value="ABCF_EF-3"/>
    <property type="match status" value="2"/>
</dbReference>
<dbReference type="KEGG" id="samy:DB32_005677"/>
<dbReference type="InterPro" id="IPR017871">
    <property type="entry name" value="ABC_transporter-like_CS"/>
</dbReference>
<dbReference type="Gene3D" id="1.10.287.380">
    <property type="entry name" value="Valyl-tRNA synthetase, C-terminal domain"/>
    <property type="match status" value="1"/>
</dbReference>
<dbReference type="PROSITE" id="PS00211">
    <property type="entry name" value="ABC_TRANSPORTER_1"/>
    <property type="match status" value="2"/>
</dbReference>
<keyword evidence="10" id="KW-1185">Reference proteome</keyword>
<accession>A0A0F6YKL7</accession>
<feature type="domain" description="ABC transporter" evidence="8">
    <location>
        <begin position="333"/>
        <end position="547"/>
    </location>
</feature>
<evidence type="ECO:0000256" key="7">
    <source>
        <dbReference type="SAM" id="MobiDB-lite"/>
    </source>
</evidence>
<dbReference type="PANTHER" id="PTHR42855">
    <property type="entry name" value="ABC TRANSPORTER ATP-BINDING SUBUNIT"/>
    <property type="match status" value="1"/>
</dbReference>
<dbReference type="AlphaFoldDB" id="A0A0F6YKL7"/>
<dbReference type="InterPro" id="IPR003593">
    <property type="entry name" value="AAA+_ATPase"/>
</dbReference>
<evidence type="ECO:0000256" key="3">
    <source>
        <dbReference type="ARBA" id="ARBA00022840"/>
    </source>
</evidence>
<protein>
    <submittedName>
        <fullName evidence="9">ATPase components of ABC transporter with duplicated ATPase domain</fullName>
    </submittedName>
</protein>
<evidence type="ECO:0000256" key="4">
    <source>
        <dbReference type="ARBA" id="ARBA00049360"/>
    </source>
</evidence>
<sequence>MSLVVLESATVSFGARSIFEDLSLRVAEGDRIGLIGPNGSGKSTLLRVLSGEQQLDSGSLRRSRGVRVGWLPQDIVVEGGKRLLEFVRSSVPGRNEIEGELAAAEKDYEKALADQREGDDEVLLDAAARLADLHERIARFDALFSEHEAIKILAGLGFEQKDLQRDVGEFSGGWKMRAVLAALLFQQPDVMLLDEPTNHLDMPSVAWFSEFLQKYSRAFVLISHDREFLNEQARRIVTFEVEGVRQYPGNYEKYLELRAEEETILENKAKNIEREREKTEQFINRFRAQANKAKAVQSRIKALDKMESVETYRKRRAMSFTFPPVGRAGQDVVKIAGLRKAYGDHVVLPDVNLTVYRGDRIGIVGPNGAGKTTLLKMIAGELAPDRGTIELGHNVQPGYYAQHHAETLHPRSTVYDEVSGVNKELGQTRVRSVLGAFLFSGDDVDKPIQVLSGGERARVALARLMVKPGNFLLLDEPTNHLDLASCESLIESLESYDGTMLFVSHNRALVRRLANKIWLVEGGQVLEYPGNLDDYMALSRARISGEQAPEPVAKSAPVKQSAPVVVQVPEVPRNREDDKARKREEARLREQRSKKIAPLKKKVDEILARIAELETKQAERNQKLCDPAVAMPDAERFAMLTAMQTDAEKIEELTGRWEHAQEELEAAEKELGAS</sequence>
<dbReference type="InterPro" id="IPR003439">
    <property type="entry name" value="ABC_transporter-like_ATP-bd"/>
</dbReference>
<dbReference type="SMART" id="SM00382">
    <property type="entry name" value="AAA"/>
    <property type="match status" value="2"/>
</dbReference>
<dbReference type="Pfam" id="PF00005">
    <property type="entry name" value="ABC_tran"/>
    <property type="match status" value="2"/>
</dbReference>
<evidence type="ECO:0000313" key="9">
    <source>
        <dbReference type="EMBL" id="AKF08528.1"/>
    </source>
</evidence>
<reference evidence="9 10" key="1">
    <citation type="submission" date="2015-03" db="EMBL/GenBank/DDBJ databases">
        <title>Genome assembly of Sandaracinus amylolyticus DSM 53668.</title>
        <authorList>
            <person name="Sharma G."/>
            <person name="Subramanian S."/>
        </authorList>
    </citation>
    <scope>NUCLEOTIDE SEQUENCE [LARGE SCALE GENOMIC DNA]</scope>
    <source>
        <strain evidence="9 10">DSM 53668</strain>
    </source>
</reference>
<dbReference type="EMBL" id="CP011125">
    <property type="protein sequence ID" value="AKF08528.1"/>
    <property type="molecule type" value="Genomic_DNA"/>
</dbReference>
<dbReference type="PROSITE" id="PS50893">
    <property type="entry name" value="ABC_TRANSPORTER_2"/>
    <property type="match status" value="2"/>
</dbReference>
<feature type="coiled-coil region" evidence="6">
    <location>
        <begin position="258"/>
        <end position="289"/>
    </location>
</feature>
<evidence type="ECO:0000256" key="6">
    <source>
        <dbReference type="SAM" id="Coils"/>
    </source>
</evidence>
<dbReference type="InterPro" id="IPR051309">
    <property type="entry name" value="ABCF_ATPase"/>
</dbReference>
<dbReference type="FunFam" id="3.40.50.300:FF:000309">
    <property type="entry name" value="ABC transporter ATP-binding protein"/>
    <property type="match status" value="1"/>
</dbReference>
<dbReference type="GO" id="GO:0016887">
    <property type="term" value="F:ATP hydrolysis activity"/>
    <property type="evidence" value="ECO:0007669"/>
    <property type="project" value="InterPro"/>
</dbReference>
<feature type="compositionally biased region" description="Basic and acidic residues" evidence="7">
    <location>
        <begin position="572"/>
        <end position="591"/>
    </location>
</feature>